<gene>
    <name evidence="2" type="ORF">ACFQ4P_02800</name>
</gene>
<evidence type="ECO:0000259" key="1">
    <source>
        <dbReference type="Pfam" id="PF01521"/>
    </source>
</evidence>
<protein>
    <submittedName>
        <fullName evidence="2">Iron-sulfur cluster biosynthesis family protein</fullName>
    </submittedName>
</protein>
<feature type="domain" description="Core" evidence="1">
    <location>
        <begin position="2"/>
        <end position="109"/>
    </location>
</feature>
<dbReference type="Pfam" id="PF01521">
    <property type="entry name" value="Fe-S_biosyn"/>
    <property type="match status" value="1"/>
</dbReference>
<dbReference type="SUPFAM" id="SSF89360">
    <property type="entry name" value="HesB-like domain"/>
    <property type="match status" value="1"/>
</dbReference>
<dbReference type="RefSeq" id="WP_203626124.1">
    <property type="nucleotide sequence ID" value="NZ_BOLQ01000002.1"/>
</dbReference>
<organism evidence="2 3">
    <name type="scientific">Lacticaseibacillus mingshuiensis</name>
    <dbReference type="NCBI Taxonomy" id="2799574"/>
    <lineage>
        <taxon>Bacteria</taxon>
        <taxon>Bacillati</taxon>
        <taxon>Bacillota</taxon>
        <taxon>Bacilli</taxon>
        <taxon>Lactobacillales</taxon>
        <taxon>Lactobacillaceae</taxon>
        <taxon>Lacticaseibacillus</taxon>
    </lineage>
</organism>
<keyword evidence="3" id="KW-1185">Reference proteome</keyword>
<comment type="caution">
    <text evidence="2">The sequence shown here is derived from an EMBL/GenBank/DDBJ whole genome shotgun (WGS) entry which is preliminary data.</text>
</comment>
<dbReference type="InterPro" id="IPR000361">
    <property type="entry name" value="ATAP_core_dom"/>
</dbReference>
<dbReference type="EMBL" id="JBHTOC010000003">
    <property type="protein sequence ID" value="MFD1429179.1"/>
    <property type="molecule type" value="Genomic_DNA"/>
</dbReference>
<sequence>MITLTDAFVALVQEKQLADKVIVLITDDGGGKYSLQGGACSIGTTFTLIILDAPDPDYPVRLENKAGLAIYTSDYDLIFMQDGLTLDFANAQISLKDNAHLLDNSVRIADGKAVLAAFMQGTTINGETC</sequence>
<dbReference type="InterPro" id="IPR035903">
    <property type="entry name" value="HesB-like_dom_sf"/>
</dbReference>
<name>A0ABW4CEE4_9LACO</name>
<proteinExistence type="predicted"/>
<evidence type="ECO:0000313" key="2">
    <source>
        <dbReference type="EMBL" id="MFD1429179.1"/>
    </source>
</evidence>
<reference evidence="3" key="1">
    <citation type="journal article" date="2019" name="Int. J. Syst. Evol. Microbiol.">
        <title>The Global Catalogue of Microorganisms (GCM) 10K type strain sequencing project: providing services to taxonomists for standard genome sequencing and annotation.</title>
        <authorList>
            <consortium name="The Broad Institute Genomics Platform"/>
            <consortium name="The Broad Institute Genome Sequencing Center for Infectious Disease"/>
            <person name="Wu L."/>
            <person name="Ma J."/>
        </authorList>
    </citation>
    <scope>NUCLEOTIDE SEQUENCE [LARGE SCALE GENOMIC DNA]</scope>
    <source>
        <strain evidence="3">CCM 8980</strain>
    </source>
</reference>
<accession>A0ABW4CEE4</accession>
<dbReference type="Proteomes" id="UP001597196">
    <property type="component" value="Unassembled WGS sequence"/>
</dbReference>
<dbReference type="Gene3D" id="2.60.300.12">
    <property type="entry name" value="HesB-like domain"/>
    <property type="match status" value="1"/>
</dbReference>
<evidence type="ECO:0000313" key="3">
    <source>
        <dbReference type="Proteomes" id="UP001597196"/>
    </source>
</evidence>